<sequence>MPPFPFTGHTGGAAIRTDTANIRTIAELINETTATERWLPAPARVRTLTARLRVFVDRTAADVETAAGQRPAGDPVRTEALIAVREARHRLGLGAGAGYASAITFARSLGRVAEELLRHQGAMAQVPAVTVPGTAGPYVIVLPQTETCPHCLTLVGRRQAQELHRDWSAARRTNTQLAEHRNAAHAALC</sequence>
<keyword evidence="2" id="KW-1185">Reference proteome</keyword>
<dbReference type="InterPro" id="IPR046300">
    <property type="entry name" value="DUF6415"/>
</dbReference>
<evidence type="ECO:0000313" key="1">
    <source>
        <dbReference type="EMBL" id="GAA2717340.1"/>
    </source>
</evidence>
<comment type="caution">
    <text evidence="1">The sequence shown here is derived from an EMBL/GenBank/DDBJ whole genome shotgun (WGS) entry which is preliminary data.</text>
</comment>
<name>A0ABN3TRV6_9ACTN</name>
<accession>A0ABN3TRV6</accession>
<dbReference type="EMBL" id="BAAASL010000010">
    <property type="protein sequence ID" value="GAA2717340.1"/>
    <property type="molecule type" value="Genomic_DNA"/>
</dbReference>
<dbReference type="Pfam" id="PF19979">
    <property type="entry name" value="DUF6415"/>
    <property type="match status" value="1"/>
</dbReference>
<dbReference type="RefSeq" id="WP_344435763.1">
    <property type="nucleotide sequence ID" value="NZ_BAAASL010000010.1"/>
</dbReference>
<proteinExistence type="predicted"/>
<dbReference type="Proteomes" id="UP001500886">
    <property type="component" value="Unassembled WGS sequence"/>
</dbReference>
<reference evidence="1 2" key="1">
    <citation type="journal article" date="2019" name="Int. J. Syst. Evol. Microbiol.">
        <title>The Global Catalogue of Microorganisms (GCM) 10K type strain sequencing project: providing services to taxonomists for standard genome sequencing and annotation.</title>
        <authorList>
            <consortium name="The Broad Institute Genomics Platform"/>
            <consortium name="The Broad Institute Genome Sequencing Center for Infectious Disease"/>
            <person name="Wu L."/>
            <person name="Ma J."/>
        </authorList>
    </citation>
    <scope>NUCLEOTIDE SEQUENCE [LARGE SCALE GENOMIC DNA]</scope>
    <source>
        <strain evidence="1 2">JCM 4542</strain>
    </source>
</reference>
<protein>
    <submittedName>
        <fullName evidence="1">Uncharacterized protein</fullName>
    </submittedName>
</protein>
<gene>
    <name evidence="1" type="ORF">GCM10010315_30290</name>
</gene>
<organism evidence="1 2">
    <name type="scientific">Streptomyces luteosporeus</name>
    <dbReference type="NCBI Taxonomy" id="173856"/>
    <lineage>
        <taxon>Bacteria</taxon>
        <taxon>Bacillati</taxon>
        <taxon>Actinomycetota</taxon>
        <taxon>Actinomycetes</taxon>
        <taxon>Kitasatosporales</taxon>
        <taxon>Streptomycetaceae</taxon>
        <taxon>Streptomyces</taxon>
    </lineage>
</organism>
<evidence type="ECO:0000313" key="2">
    <source>
        <dbReference type="Proteomes" id="UP001500886"/>
    </source>
</evidence>